<feature type="chain" id="PRO_5011613167" description="Flagella basal body P-ring formation protein FlgA" evidence="1">
    <location>
        <begin position="22"/>
        <end position="158"/>
    </location>
</feature>
<protein>
    <recommendedName>
        <fullName evidence="4">Flagella basal body P-ring formation protein FlgA</fullName>
    </recommendedName>
</protein>
<dbReference type="RefSeq" id="WP_093331187.1">
    <property type="nucleotide sequence ID" value="NZ_FOXP01000002.1"/>
</dbReference>
<sequence length="158" mass="15987">MRRFVALGAVASLVVSTAAAASPVTIPAGTSVRLVTAQPLSSKTQVKGDLVALRTAEDVRVGDVVAVPKGTAATGQVAEARAKGAMGMAGRLEIRPLYLTLDGRTVRLAGAEGEHGGVQPGAILGMLLVAPLFTGKSAVIPEGTPLRAVVAKTVILDR</sequence>
<evidence type="ECO:0000313" key="2">
    <source>
        <dbReference type="EMBL" id="SFP47165.1"/>
    </source>
</evidence>
<dbReference type="OrthoDB" id="117664at2"/>
<feature type="signal peptide" evidence="1">
    <location>
        <begin position="1"/>
        <end position="21"/>
    </location>
</feature>
<organism evidence="2 3">
    <name type="scientific">Sphingomonas rubra</name>
    <dbReference type="NCBI Taxonomy" id="634430"/>
    <lineage>
        <taxon>Bacteria</taxon>
        <taxon>Pseudomonadati</taxon>
        <taxon>Pseudomonadota</taxon>
        <taxon>Alphaproteobacteria</taxon>
        <taxon>Sphingomonadales</taxon>
        <taxon>Sphingomonadaceae</taxon>
        <taxon>Sphingomonas</taxon>
    </lineage>
</organism>
<dbReference type="EMBL" id="FOXP01000002">
    <property type="protein sequence ID" value="SFP47165.1"/>
    <property type="molecule type" value="Genomic_DNA"/>
</dbReference>
<dbReference type="Proteomes" id="UP000199586">
    <property type="component" value="Unassembled WGS sequence"/>
</dbReference>
<accession>A0A1I5QLR4</accession>
<evidence type="ECO:0000256" key="1">
    <source>
        <dbReference type="SAM" id="SignalP"/>
    </source>
</evidence>
<reference evidence="2 3" key="1">
    <citation type="submission" date="2016-10" db="EMBL/GenBank/DDBJ databases">
        <authorList>
            <person name="de Groot N.N."/>
        </authorList>
    </citation>
    <scope>NUCLEOTIDE SEQUENCE [LARGE SCALE GENOMIC DNA]</scope>
    <source>
        <strain evidence="2 3">CGMCC 1.9113</strain>
    </source>
</reference>
<keyword evidence="3" id="KW-1185">Reference proteome</keyword>
<dbReference type="STRING" id="634430.SAMN04488241_102144"/>
<evidence type="ECO:0000313" key="3">
    <source>
        <dbReference type="Proteomes" id="UP000199586"/>
    </source>
</evidence>
<name>A0A1I5QLR4_9SPHN</name>
<evidence type="ECO:0008006" key="4">
    <source>
        <dbReference type="Google" id="ProtNLM"/>
    </source>
</evidence>
<gene>
    <name evidence="2" type="ORF">SAMN04488241_102144</name>
</gene>
<proteinExistence type="predicted"/>
<keyword evidence="1" id="KW-0732">Signal</keyword>
<dbReference type="AlphaFoldDB" id="A0A1I5QLR4"/>